<dbReference type="Proteomes" id="UP001168537">
    <property type="component" value="Unassembled WGS sequence"/>
</dbReference>
<evidence type="ECO:0000256" key="1">
    <source>
        <dbReference type="ARBA" id="ARBA00023002"/>
    </source>
</evidence>
<sequence>MANQRSQVVMSDDEVDTFLTQQRSSTVATIGPNGQVHLVAMWYAWLDGHIWLETKAKSQKVVNLRRDPRMSFLVESGHTYDQLRGVSLEGNGVVIEDEQTVWDVCVNVFERYNAPYTEELKPFVELMAKNRVVVRLDVDRVRSWDHRKLGMAPLDLGGSTAEFLD</sequence>
<dbReference type="PANTHER" id="PTHR35176:SF6">
    <property type="entry name" value="HEME OXYGENASE HI_0854-RELATED"/>
    <property type="match status" value="1"/>
</dbReference>
<keyword evidence="1" id="KW-0560">Oxidoreductase</keyword>
<proteinExistence type="predicted"/>
<reference evidence="3" key="1">
    <citation type="submission" date="2023-06" db="EMBL/GenBank/DDBJ databases">
        <title>Draft genome sequence of Nocardioides sp. SOB72.</title>
        <authorList>
            <person name="Zhang G."/>
        </authorList>
    </citation>
    <scope>NUCLEOTIDE SEQUENCE</scope>
    <source>
        <strain evidence="3">SOB72</strain>
    </source>
</reference>
<name>A0ABT8EXV4_9ACTN</name>
<keyword evidence="4" id="KW-1185">Reference proteome</keyword>
<dbReference type="NCBIfam" id="TIGR03618">
    <property type="entry name" value="Rv1155_F420"/>
    <property type="match status" value="1"/>
</dbReference>
<feature type="domain" description="Pyridoxamine 5'-phosphate oxidase N-terminal" evidence="2">
    <location>
        <begin position="12"/>
        <end position="144"/>
    </location>
</feature>
<organism evidence="3 4">
    <name type="scientific">Nocardioides abyssi</name>
    <dbReference type="NCBI Taxonomy" id="3058370"/>
    <lineage>
        <taxon>Bacteria</taxon>
        <taxon>Bacillati</taxon>
        <taxon>Actinomycetota</taxon>
        <taxon>Actinomycetes</taxon>
        <taxon>Propionibacteriales</taxon>
        <taxon>Nocardioidaceae</taxon>
        <taxon>Nocardioides</taxon>
    </lineage>
</organism>
<dbReference type="InterPro" id="IPR019920">
    <property type="entry name" value="F420-binding_dom_put"/>
</dbReference>
<dbReference type="Gene3D" id="2.30.110.10">
    <property type="entry name" value="Electron Transport, Fmn-binding Protein, Chain A"/>
    <property type="match status" value="1"/>
</dbReference>
<accession>A0ABT8EXV4</accession>
<dbReference type="InterPro" id="IPR012349">
    <property type="entry name" value="Split_barrel_FMN-bd"/>
</dbReference>
<dbReference type="SUPFAM" id="SSF50475">
    <property type="entry name" value="FMN-binding split barrel"/>
    <property type="match status" value="1"/>
</dbReference>
<dbReference type="InterPro" id="IPR052019">
    <property type="entry name" value="F420H2_bilvrd_red/Heme_oxyg"/>
</dbReference>
<dbReference type="PANTHER" id="PTHR35176">
    <property type="entry name" value="HEME OXYGENASE HI_0854-RELATED"/>
    <property type="match status" value="1"/>
</dbReference>
<dbReference type="EMBL" id="JAUHJR010000008">
    <property type="protein sequence ID" value="MDN4163017.1"/>
    <property type="molecule type" value="Genomic_DNA"/>
</dbReference>
<dbReference type="InterPro" id="IPR011576">
    <property type="entry name" value="Pyridox_Oxase_N"/>
</dbReference>
<evidence type="ECO:0000259" key="2">
    <source>
        <dbReference type="Pfam" id="PF01243"/>
    </source>
</evidence>
<evidence type="ECO:0000313" key="3">
    <source>
        <dbReference type="EMBL" id="MDN4163017.1"/>
    </source>
</evidence>
<dbReference type="RefSeq" id="WP_300962206.1">
    <property type="nucleotide sequence ID" value="NZ_JAUHJR010000008.1"/>
</dbReference>
<gene>
    <name evidence="3" type="ORF">QWY29_16735</name>
</gene>
<evidence type="ECO:0000313" key="4">
    <source>
        <dbReference type="Proteomes" id="UP001168537"/>
    </source>
</evidence>
<comment type="caution">
    <text evidence="3">The sequence shown here is derived from an EMBL/GenBank/DDBJ whole genome shotgun (WGS) entry which is preliminary data.</text>
</comment>
<protein>
    <submittedName>
        <fullName evidence="3">TIGR03618 family F420-dependent PPOX class oxidoreductase</fullName>
    </submittedName>
</protein>
<dbReference type="Pfam" id="PF01243">
    <property type="entry name" value="PNPOx_N"/>
    <property type="match status" value="1"/>
</dbReference>